<organism evidence="2 3">
    <name type="scientific">Corynebacterium comes</name>
    <dbReference type="NCBI Taxonomy" id="2675218"/>
    <lineage>
        <taxon>Bacteria</taxon>
        <taxon>Bacillati</taxon>
        <taxon>Actinomycetota</taxon>
        <taxon>Actinomycetes</taxon>
        <taxon>Mycobacteriales</taxon>
        <taxon>Corynebacteriaceae</taxon>
        <taxon>Corynebacterium</taxon>
    </lineage>
</organism>
<evidence type="ECO:0000313" key="2">
    <source>
        <dbReference type="EMBL" id="QGU05127.1"/>
    </source>
</evidence>
<dbReference type="RefSeq" id="WP_156228609.1">
    <property type="nucleotide sequence ID" value="NZ_CP046453.1"/>
</dbReference>
<keyword evidence="3" id="KW-1185">Reference proteome</keyword>
<gene>
    <name evidence="2" type="ORF">CETAM_09380</name>
</gene>
<evidence type="ECO:0000313" key="3">
    <source>
        <dbReference type="Proteomes" id="UP000425178"/>
    </source>
</evidence>
<sequence length="52" mass="5777">MRAPEGLSRYLTDDKSKDRDKSGKFSKGSGLARYLKNSDTARSAGHEDTDEK</sequence>
<dbReference type="KEGG" id="ccoe:CETAM_09380"/>
<proteinExistence type="predicted"/>
<name>A0A6B8VZI9_9CORY</name>
<evidence type="ECO:0000256" key="1">
    <source>
        <dbReference type="SAM" id="MobiDB-lite"/>
    </source>
</evidence>
<feature type="region of interest" description="Disordered" evidence="1">
    <location>
        <begin position="1"/>
        <end position="52"/>
    </location>
</feature>
<accession>A0A6B8VZI9</accession>
<dbReference type="Proteomes" id="UP000425178">
    <property type="component" value="Chromosome"/>
</dbReference>
<protein>
    <submittedName>
        <fullName evidence="2">Uncharacterized protein</fullName>
    </submittedName>
</protein>
<feature type="compositionally biased region" description="Basic and acidic residues" evidence="1">
    <location>
        <begin position="11"/>
        <end position="23"/>
    </location>
</feature>
<reference evidence="2 3" key="1">
    <citation type="journal article" date="2021" name="Int. J. Syst. Evol. Microbiol.">
        <title>Classification of three corynebacterial strains isolated from a small paddock in North Rhine-Westphalia: proposal of &lt;i&gt;Corynebacterium kalinowskii&lt;/i&gt; sp. nov., &lt;i&gt;Corynebacterium comes&lt;/i&gt; sp. nov. and &lt;i&gt;Corynebacterium occultum&lt;/i&gt; sp. nov.</title>
        <authorList>
            <person name="Schaffert L."/>
            <person name="Ruwe M."/>
            <person name="Milse J."/>
            <person name="Hanuschka K."/>
            <person name="Ortseifen V."/>
            <person name="Droste J."/>
            <person name="Brandt D."/>
            <person name="Schl L."/>
            <person name="Kutter Y."/>
            <person name="Vinke S."/>
            <person name="Vieh P."/>
            <person name="Jacob L."/>
            <person name="L N.C."/>
            <person name="Schulte-Berndt E."/>
            <person name="Hain C."/>
            <person name="Linder M."/>
            <person name="Schmidt P."/>
            <person name="Wollenschl L."/>
            <person name="Luttermann T."/>
            <person name="Thieme E."/>
            <person name="Hassa J."/>
            <person name="Haak M."/>
            <person name="Wittchen M."/>
            <person name="Mentz A."/>
            <person name="Persicke M."/>
            <person name="Busche T."/>
            <person name="R C."/>
        </authorList>
    </citation>
    <scope>NUCLEOTIDE SEQUENCE [LARGE SCALE GENOMIC DNA]</scope>
    <source>
        <strain evidence="2 3">2019</strain>
    </source>
</reference>
<dbReference type="EMBL" id="CP046453">
    <property type="protein sequence ID" value="QGU05127.1"/>
    <property type="molecule type" value="Genomic_DNA"/>
</dbReference>
<dbReference type="AlphaFoldDB" id="A0A6B8VZI9"/>